<dbReference type="Gene3D" id="3.60.10.10">
    <property type="entry name" value="Endonuclease/exonuclease/phosphatase"/>
    <property type="match status" value="1"/>
</dbReference>
<organism evidence="2 3">
    <name type="scientific">Solanum tuberosum</name>
    <name type="common">Potato</name>
    <dbReference type="NCBI Taxonomy" id="4113"/>
    <lineage>
        <taxon>Eukaryota</taxon>
        <taxon>Viridiplantae</taxon>
        <taxon>Streptophyta</taxon>
        <taxon>Embryophyta</taxon>
        <taxon>Tracheophyta</taxon>
        <taxon>Spermatophyta</taxon>
        <taxon>Magnoliopsida</taxon>
        <taxon>eudicotyledons</taxon>
        <taxon>Gunneridae</taxon>
        <taxon>Pentapetalae</taxon>
        <taxon>asterids</taxon>
        <taxon>lamiids</taxon>
        <taxon>Solanales</taxon>
        <taxon>Solanaceae</taxon>
        <taxon>Solanoideae</taxon>
        <taxon>Solaneae</taxon>
        <taxon>Solanum</taxon>
    </lineage>
</organism>
<accession>M1D857</accession>
<feature type="compositionally biased region" description="Low complexity" evidence="1">
    <location>
        <begin position="27"/>
        <end position="36"/>
    </location>
</feature>
<proteinExistence type="predicted"/>
<evidence type="ECO:0000256" key="1">
    <source>
        <dbReference type="SAM" id="MobiDB-lite"/>
    </source>
</evidence>
<dbReference type="SUPFAM" id="SSF56219">
    <property type="entry name" value="DNase I-like"/>
    <property type="match status" value="1"/>
</dbReference>
<dbReference type="Gramene" id="PGSC0003DMT400084833">
    <property type="protein sequence ID" value="PGSC0003DMT400084833"/>
    <property type="gene ID" value="PGSC0003DMG400034404"/>
</dbReference>
<evidence type="ECO:0000313" key="2">
    <source>
        <dbReference type="EnsemblPlants" id="PGSC0003DMT400084833"/>
    </source>
</evidence>
<name>M1D857_SOLTU</name>
<sequence>MPRRLPSRSSPPNRHSTTPPPPPPPSRSSSPNRRSTTPPPSPASMPQRQTIRRTIFGSIDQPPQSWLEMGLSGHSMEFTFQMSNNQDITLDIQDPMFMAQIITEGMRFGQEAFDNRMNFPAGTELPFYHPEQHEVTNNPIQIPISVNTHDAPPSQQSQIEVDTTTLPSMELQQGIRPKMYLLNSMKSFIVEEEYIRKYILMCPVRLSKCTMDIRVITNPNSKKFGVFLVPTLLPVQIDEDDEEPPKMSLMIWNCRGSEQSDFRTSYRSMLNYHRPTMVLLLETHMTHHQHLADDFSFTDIANVPAIGGCGGMALVWKKDSVVVDGLAMNDEEIHCTIKMQ</sequence>
<dbReference type="EnsemblPlants" id="PGSC0003DMT400084833">
    <property type="protein sequence ID" value="PGSC0003DMT400084833"/>
    <property type="gene ID" value="PGSC0003DMG400034404"/>
</dbReference>
<keyword evidence="3" id="KW-1185">Reference proteome</keyword>
<dbReference type="PaxDb" id="4113-PGSC0003DMT400084833"/>
<reference evidence="3" key="1">
    <citation type="journal article" date="2011" name="Nature">
        <title>Genome sequence and analysis of the tuber crop potato.</title>
        <authorList>
            <consortium name="The Potato Genome Sequencing Consortium"/>
        </authorList>
    </citation>
    <scope>NUCLEOTIDE SEQUENCE [LARGE SCALE GENOMIC DNA]</scope>
    <source>
        <strain evidence="3">cv. DM1-3 516 R44</strain>
    </source>
</reference>
<protein>
    <submittedName>
        <fullName evidence="2">Uncharacterized protein</fullName>
    </submittedName>
</protein>
<evidence type="ECO:0000313" key="3">
    <source>
        <dbReference type="Proteomes" id="UP000011115"/>
    </source>
</evidence>
<dbReference type="eggNOG" id="ENOG502R81M">
    <property type="taxonomic scope" value="Eukaryota"/>
</dbReference>
<dbReference type="InParanoid" id="M1D857"/>
<dbReference type="Proteomes" id="UP000011115">
    <property type="component" value="Unassembled WGS sequence"/>
</dbReference>
<dbReference type="PANTHER" id="PTHR35218:SF8">
    <property type="entry name" value="ENDONUCLEASE_EXONUCLEASE_PHOSPHATASE"/>
    <property type="match status" value="1"/>
</dbReference>
<reference evidence="2" key="2">
    <citation type="submission" date="2015-06" db="UniProtKB">
        <authorList>
            <consortium name="EnsemblPlants"/>
        </authorList>
    </citation>
    <scope>IDENTIFICATION</scope>
    <source>
        <strain evidence="2">DM1-3 516 R44</strain>
    </source>
</reference>
<dbReference type="STRING" id="4113.M1D857"/>
<dbReference type="InterPro" id="IPR036691">
    <property type="entry name" value="Endo/exonu/phosph_ase_sf"/>
</dbReference>
<feature type="compositionally biased region" description="Low complexity" evidence="1">
    <location>
        <begin position="7"/>
        <end position="17"/>
    </location>
</feature>
<dbReference type="HOGENOM" id="CLU_817378_0_0_1"/>
<dbReference type="PANTHER" id="PTHR35218">
    <property type="entry name" value="RNASE H DOMAIN-CONTAINING PROTEIN"/>
    <property type="match status" value="1"/>
</dbReference>
<dbReference type="AlphaFoldDB" id="M1D857"/>
<dbReference type="OMA" id="HELHAMI"/>
<feature type="region of interest" description="Disordered" evidence="1">
    <location>
        <begin position="1"/>
        <end position="48"/>
    </location>
</feature>